<sequence>MDEERSEGVALLTTCPRDVAASIFADFYNSDLYTDLTIKLGDRTWRVHKLVVCSQSQVLASACNGKWKEAEEGTITLHEDAPAAVDAMLEFMYTGKYTQRHASADADFDRDMHTLQIFKVADKYDLDDLGQLVSEDFVASICNGGWEAPDFGSVISELYEECPDNEHGMRMRSAILEMSVKHEEELTTWKKHRSFRDAVRDVTLFGASFSKASLEDATKIHSQKMKDATRDCEDLTETLLKSRTKRLEAGRVEHLADLKKTAEEHRIELQERTLGFGEKRFRCPAKTCSLDFVAFMGVRQWLRCPYCDTLVPE</sequence>
<dbReference type="GeneID" id="35605662"/>
<dbReference type="InterPro" id="IPR011333">
    <property type="entry name" value="SKP1/BTB/POZ_sf"/>
</dbReference>
<dbReference type="STRING" id="112498.A0A2D3VA17"/>
<organism evidence="2 3">
    <name type="scientific">Ramularia collo-cygni</name>
    <dbReference type="NCBI Taxonomy" id="112498"/>
    <lineage>
        <taxon>Eukaryota</taxon>
        <taxon>Fungi</taxon>
        <taxon>Dikarya</taxon>
        <taxon>Ascomycota</taxon>
        <taxon>Pezizomycotina</taxon>
        <taxon>Dothideomycetes</taxon>
        <taxon>Dothideomycetidae</taxon>
        <taxon>Mycosphaerellales</taxon>
        <taxon>Mycosphaerellaceae</taxon>
        <taxon>Ramularia</taxon>
    </lineage>
</organism>
<dbReference type="SMART" id="SM00225">
    <property type="entry name" value="BTB"/>
    <property type="match status" value="1"/>
</dbReference>
<dbReference type="PANTHER" id="PTHR47843">
    <property type="entry name" value="BTB DOMAIN-CONTAINING PROTEIN-RELATED"/>
    <property type="match status" value="1"/>
</dbReference>
<feature type="domain" description="BTB" evidence="1">
    <location>
        <begin position="34"/>
        <end position="101"/>
    </location>
</feature>
<protein>
    <recommendedName>
        <fullName evidence="1">BTB domain-containing protein</fullName>
    </recommendedName>
</protein>
<dbReference type="OrthoDB" id="3643211at2759"/>
<proteinExistence type="predicted"/>
<dbReference type="PROSITE" id="PS50097">
    <property type="entry name" value="BTB"/>
    <property type="match status" value="1"/>
</dbReference>
<dbReference type="SUPFAM" id="SSF54695">
    <property type="entry name" value="POZ domain"/>
    <property type="match status" value="1"/>
</dbReference>
<dbReference type="Pfam" id="PF00651">
    <property type="entry name" value="BTB"/>
    <property type="match status" value="1"/>
</dbReference>
<reference evidence="2 3" key="1">
    <citation type="submission" date="2016-03" db="EMBL/GenBank/DDBJ databases">
        <authorList>
            <person name="Ploux O."/>
        </authorList>
    </citation>
    <scope>NUCLEOTIDE SEQUENCE [LARGE SCALE GENOMIC DNA]</scope>
    <source>
        <strain evidence="2 3">URUG2</strain>
    </source>
</reference>
<dbReference type="PANTHER" id="PTHR47843:SF5">
    <property type="entry name" value="BTB_POZ DOMAIN PROTEIN"/>
    <property type="match status" value="1"/>
</dbReference>
<evidence type="ECO:0000313" key="3">
    <source>
        <dbReference type="Proteomes" id="UP000225277"/>
    </source>
</evidence>
<dbReference type="CDD" id="cd18186">
    <property type="entry name" value="BTB_POZ_ZBTB_KLHL-like"/>
    <property type="match status" value="1"/>
</dbReference>
<evidence type="ECO:0000313" key="2">
    <source>
        <dbReference type="EMBL" id="CZT24893.1"/>
    </source>
</evidence>
<name>A0A2D3VA17_9PEZI</name>
<accession>A0A2D3VA17</accession>
<dbReference type="RefSeq" id="XP_023631616.1">
    <property type="nucleotide sequence ID" value="XM_023775848.1"/>
</dbReference>
<dbReference type="InterPro" id="IPR000210">
    <property type="entry name" value="BTB/POZ_dom"/>
</dbReference>
<gene>
    <name evidence="2" type="ORF">RCC_10621</name>
</gene>
<keyword evidence="3" id="KW-1185">Reference proteome</keyword>
<dbReference type="Proteomes" id="UP000225277">
    <property type="component" value="Unassembled WGS sequence"/>
</dbReference>
<dbReference type="AlphaFoldDB" id="A0A2D3VA17"/>
<evidence type="ECO:0000259" key="1">
    <source>
        <dbReference type="PROSITE" id="PS50097"/>
    </source>
</evidence>
<dbReference type="Gene3D" id="3.30.710.10">
    <property type="entry name" value="Potassium Channel Kv1.1, Chain A"/>
    <property type="match status" value="1"/>
</dbReference>
<dbReference type="EMBL" id="FJUY01000023">
    <property type="protein sequence ID" value="CZT24893.1"/>
    <property type="molecule type" value="Genomic_DNA"/>
</dbReference>